<feature type="signal peptide" evidence="1">
    <location>
        <begin position="1"/>
        <end position="23"/>
    </location>
</feature>
<dbReference type="GeneID" id="114444986"/>
<keyword evidence="3" id="KW-1185">Reference proteome</keyword>
<protein>
    <submittedName>
        <fullName evidence="4">Uncharacterized protein LOC114444986</fullName>
    </submittedName>
</protein>
<dbReference type="SUPFAM" id="SSF56436">
    <property type="entry name" value="C-type lectin-like"/>
    <property type="match status" value="1"/>
</dbReference>
<dbReference type="SMART" id="SM00034">
    <property type="entry name" value="CLECT"/>
    <property type="match status" value="1"/>
</dbReference>
<dbReference type="Pfam" id="PF00059">
    <property type="entry name" value="Lectin_C"/>
    <property type="match status" value="1"/>
</dbReference>
<feature type="domain" description="C-type lectin" evidence="2">
    <location>
        <begin position="316"/>
        <end position="418"/>
    </location>
</feature>
<evidence type="ECO:0000313" key="3">
    <source>
        <dbReference type="Proteomes" id="UP000515145"/>
    </source>
</evidence>
<dbReference type="Gene3D" id="3.10.100.10">
    <property type="entry name" value="Mannose-Binding Protein A, subunit A"/>
    <property type="match status" value="1"/>
</dbReference>
<dbReference type="InterPro" id="IPR016187">
    <property type="entry name" value="CTDL_fold"/>
</dbReference>
<evidence type="ECO:0000256" key="1">
    <source>
        <dbReference type="SAM" id="SignalP"/>
    </source>
</evidence>
<dbReference type="PROSITE" id="PS50041">
    <property type="entry name" value="C_TYPE_LECTIN_2"/>
    <property type="match status" value="1"/>
</dbReference>
<accession>A0A6P7JG72</accession>
<evidence type="ECO:0000313" key="4">
    <source>
        <dbReference type="RefSeq" id="XP_028275703.1"/>
    </source>
</evidence>
<proteinExistence type="predicted"/>
<dbReference type="OrthoDB" id="547680at2759"/>
<dbReference type="Proteomes" id="UP000515145">
    <property type="component" value="Chromosome 13"/>
</dbReference>
<sequence>MVSVITVCAVAQLIVISLQQVTAQTSILPLTYETLTSGKITVYVPNTCQIKNITQPRQAGKCVWTLDCQDTSYVKLEVINPTNPTNPPRSISVTCYDKDGFVANEHGNDEYHFFFKECSVNQCNSNREEIKIENESNNKVKITFKNNECTFPVSHCSGGGATVTPSCSLLISRISIPVTTEMPTTPRPLTLFPPGGITVTVPQFCQNWLITQPCPSDRLVWKLNCTNNTNQVTVVVMNRTKYESDSVTLYGTDSLVLSLETEGGCVLESTGRCVCVKNNKKQDPTACNEHGEQINIIIQDDETVKITFNETDYMLDDGSSLNFNQGPINWIDALKWCKDRGASLVELTEPTTKHGVKCLLKKQPDLKTGVWIGLERSIIGTNDDWQWISGSKDQISPWNRSFPVNRYNNHCGQLVWNNQTEVIKYLDGHCHKNQLPFICQERS</sequence>
<dbReference type="InterPro" id="IPR001304">
    <property type="entry name" value="C-type_lectin-like"/>
</dbReference>
<dbReference type="InterPro" id="IPR016186">
    <property type="entry name" value="C-type_lectin-like/link_sf"/>
</dbReference>
<keyword evidence="1" id="KW-0732">Signal</keyword>
<dbReference type="CDD" id="cd00037">
    <property type="entry name" value="CLECT"/>
    <property type="match status" value="1"/>
</dbReference>
<dbReference type="RefSeq" id="XP_028275703.1">
    <property type="nucleotide sequence ID" value="XM_028419902.1"/>
</dbReference>
<gene>
    <name evidence="4" type="primary">LOC114444986</name>
</gene>
<dbReference type="InParanoid" id="A0A6P7JG72"/>
<organism evidence="3 4">
    <name type="scientific">Parambassis ranga</name>
    <name type="common">Indian glassy fish</name>
    <dbReference type="NCBI Taxonomy" id="210632"/>
    <lineage>
        <taxon>Eukaryota</taxon>
        <taxon>Metazoa</taxon>
        <taxon>Chordata</taxon>
        <taxon>Craniata</taxon>
        <taxon>Vertebrata</taxon>
        <taxon>Euteleostomi</taxon>
        <taxon>Actinopterygii</taxon>
        <taxon>Neopterygii</taxon>
        <taxon>Teleostei</taxon>
        <taxon>Neoteleostei</taxon>
        <taxon>Acanthomorphata</taxon>
        <taxon>Ovalentaria</taxon>
        <taxon>Ambassidae</taxon>
        <taxon>Parambassis</taxon>
    </lineage>
</organism>
<evidence type="ECO:0000259" key="2">
    <source>
        <dbReference type="PROSITE" id="PS50041"/>
    </source>
</evidence>
<name>A0A6P7JG72_9TELE</name>
<reference evidence="4" key="1">
    <citation type="submission" date="2025-08" db="UniProtKB">
        <authorList>
            <consortium name="RefSeq"/>
        </authorList>
    </citation>
    <scope>IDENTIFICATION</scope>
</reference>
<dbReference type="AlphaFoldDB" id="A0A6P7JG72"/>
<feature type="chain" id="PRO_5028295514" evidence="1">
    <location>
        <begin position="24"/>
        <end position="443"/>
    </location>
</feature>